<comment type="caution">
    <text evidence="2">The sequence shown here is derived from an EMBL/GenBank/DDBJ whole genome shotgun (WGS) entry which is preliminary data.</text>
</comment>
<evidence type="ECO:0000313" key="2">
    <source>
        <dbReference type="EMBL" id="HEH34560.1"/>
    </source>
</evidence>
<sequence>MIIVAEKEGDDNLEPPDWFLSREVSEAVLNLLGDYRFHTKGYYVSLHAEENKCPVLPSVKNALDIYRAPVFIERIKKAGLEVPEFEVIPRPKPERVVMLPLNPFSKNSLKVVKSDSQYYKFFKSLSMDYHYPVVHVKVEGRVEEAIMHLSEVRNGEEEKKRIAEKVFEIFGVPLGKIFVERIDGKLRPFYFMPLSKEEIDIDLAIASYENWVLRRNIQL</sequence>
<evidence type="ECO:0000259" key="1">
    <source>
        <dbReference type="Pfam" id="PF14401"/>
    </source>
</evidence>
<dbReference type="EMBL" id="DSLA01000001">
    <property type="protein sequence ID" value="HEH34560.1"/>
    <property type="molecule type" value="Genomic_DNA"/>
</dbReference>
<dbReference type="InterPro" id="IPR025839">
    <property type="entry name" value="RLAN_dom"/>
</dbReference>
<gene>
    <name evidence="2" type="ORF">ENP88_00050</name>
</gene>
<proteinExistence type="predicted"/>
<protein>
    <recommendedName>
        <fullName evidence="1">RimK-like ATPgrasp N-terminal domain-containing protein</fullName>
    </recommendedName>
</protein>
<dbReference type="AlphaFoldDB" id="A0A7J2TFZ9"/>
<organism evidence="2">
    <name type="scientific">Archaeoglobus fulgidus</name>
    <dbReference type="NCBI Taxonomy" id="2234"/>
    <lineage>
        <taxon>Archaea</taxon>
        <taxon>Methanobacteriati</taxon>
        <taxon>Methanobacteriota</taxon>
        <taxon>Archaeoglobi</taxon>
        <taxon>Archaeoglobales</taxon>
        <taxon>Archaeoglobaceae</taxon>
        <taxon>Archaeoglobus</taxon>
    </lineage>
</organism>
<dbReference type="Pfam" id="PF14401">
    <property type="entry name" value="RLAN"/>
    <property type="match status" value="1"/>
</dbReference>
<feature type="domain" description="RimK-like ATPgrasp N-terminal" evidence="1">
    <location>
        <begin position="24"/>
        <end position="185"/>
    </location>
</feature>
<reference evidence="2" key="1">
    <citation type="journal article" date="2020" name="mSystems">
        <title>Genome- and Community-Level Interaction Insights into Carbon Utilization and Element Cycling Functions of Hydrothermarchaeota in Hydrothermal Sediment.</title>
        <authorList>
            <person name="Zhou Z."/>
            <person name="Liu Y."/>
            <person name="Xu W."/>
            <person name="Pan J."/>
            <person name="Luo Z.H."/>
            <person name="Li M."/>
        </authorList>
    </citation>
    <scope>NUCLEOTIDE SEQUENCE [LARGE SCALE GENOMIC DNA]</scope>
    <source>
        <strain evidence="2">SpSt-26</strain>
    </source>
</reference>
<accession>A0A7J2TFZ9</accession>
<name>A0A7J2TFZ9_ARCFL</name>